<dbReference type="GO" id="GO:0005886">
    <property type="term" value="C:plasma membrane"/>
    <property type="evidence" value="ECO:0007669"/>
    <property type="project" value="UniProtKB-SubCell"/>
</dbReference>
<dbReference type="AlphaFoldDB" id="A0A430AHT1"/>
<dbReference type="InterPro" id="IPR018385">
    <property type="entry name" value="C4_dicarb_anaerob_car-like"/>
</dbReference>
<feature type="transmembrane region" description="Helical" evidence="6">
    <location>
        <begin position="146"/>
        <end position="170"/>
    </location>
</feature>
<accession>A0A430AHT1</accession>
<reference evidence="7 8" key="1">
    <citation type="submission" date="2017-05" db="EMBL/GenBank/DDBJ databases">
        <title>Vagococcus spp. assemblies.</title>
        <authorList>
            <person name="Gulvik C.A."/>
        </authorList>
    </citation>
    <scope>NUCLEOTIDE SEQUENCE [LARGE SCALE GENOMIC DNA]</scope>
    <source>
        <strain evidence="7 8">CCUG 51432</strain>
    </source>
</reference>
<feature type="transmembrane region" description="Helical" evidence="6">
    <location>
        <begin position="442"/>
        <end position="462"/>
    </location>
</feature>
<feature type="transmembrane region" description="Helical" evidence="6">
    <location>
        <begin position="482"/>
        <end position="501"/>
    </location>
</feature>
<evidence type="ECO:0000256" key="5">
    <source>
        <dbReference type="ARBA" id="ARBA00023136"/>
    </source>
</evidence>
<proteinExistence type="predicted"/>
<gene>
    <name evidence="7" type="ORF">CBF29_13325</name>
</gene>
<evidence type="ECO:0000313" key="8">
    <source>
        <dbReference type="Proteomes" id="UP000287605"/>
    </source>
</evidence>
<name>A0A430AHT1_9ENTE</name>
<keyword evidence="5 6" id="KW-0472">Membrane</keyword>
<protein>
    <submittedName>
        <fullName evidence="7">C4-dicarboxylate ABC transporter</fullName>
    </submittedName>
</protein>
<dbReference type="Pfam" id="PF03606">
    <property type="entry name" value="DcuC"/>
    <property type="match status" value="1"/>
</dbReference>
<feature type="transmembrane region" description="Helical" evidence="6">
    <location>
        <begin position="201"/>
        <end position="219"/>
    </location>
</feature>
<feature type="transmembrane region" description="Helical" evidence="6">
    <location>
        <begin position="177"/>
        <end position="195"/>
    </location>
</feature>
<evidence type="ECO:0000256" key="2">
    <source>
        <dbReference type="ARBA" id="ARBA00022475"/>
    </source>
</evidence>
<feature type="transmembrane region" description="Helical" evidence="6">
    <location>
        <begin position="15"/>
        <end position="33"/>
    </location>
</feature>
<feature type="transmembrane region" description="Helical" evidence="6">
    <location>
        <begin position="417"/>
        <end position="435"/>
    </location>
</feature>
<evidence type="ECO:0000256" key="3">
    <source>
        <dbReference type="ARBA" id="ARBA00022692"/>
    </source>
</evidence>
<dbReference type="RefSeq" id="WP_126810201.1">
    <property type="nucleotide sequence ID" value="NZ_NGKA01000038.1"/>
</dbReference>
<dbReference type="OrthoDB" id="255482at2"/>
<dbReference type="InterPro" id="IPR051679">
    <property type="entry name" value="DASS-Related_Transporters"/>
</dbReference>
<keyword evidence="4 6" id="KW-1133">Transmembrane helix</keyword>
<comment type="subcellular location">
    <subcellularLocation>
        <location evidence="1">Cell membrane</location>
        <topology evidence="1">Multi-pass membrane protein</topology>
    </subcellularLocation>
</comment>
<feature type="transmembrane region" description="Helical" evidence="6">
    <location>
        <begin position="324"/>
        <end position="341"/>
    </location>
</feature>
<sequence length="502" mass="55106">METQKEKKTFKTPNVYVILFFVLVFTAILTWIIPGGQYKLNDAGQAIGGTYSKIQSNPQGIWEIIMAPIIGMVGDDAFTGAISISLDVMVFGSFLEMVNRTGALDIGLKNIAKKYENNYKILITILVFAMMSLGTIYGAYEEGFVYLMMFLSVILSLGLDTIVVLMIVIFGTAAGCGASIINPFSTGIAAGIAGITPGEGIGQRIVAFVVLGLVISYLISSYAGKILKNPEKSTQFHRRELDLEEFSSQESIEKLNPMQKKVFAVFILTFSLLIIGLIPWTTLSENFTFFEDSVTWITSIPILGTILGKTFVPFGQWYFNEMTALMIIMTFVVGFIAKYDIDKSINIFIKGASDLVSTALIVPMARGIQVLMTNGNITSTILNFGEKTLANLPPIPFVLICLVFYFALASLMPSSSGLAAATMSIMAPLAVFAGLHETDMIMIYNFALGIVKMLMPTSIIVMTCTQVVHVDYMDWIKSTWKMWIVVILTCCILLVANVLIFS</sequence>
<dbReference type="PANTHER" id="PTHR43652">
    <property type="entry name" value="BASIC AMINO ACID ANTIPORTER YFCC-RELATED"/>
    <property type="match status" value="1"/>
</dbReference>
<keyword evidence="2" id="KW-1003">Cell membrane</keyword>
<evidence type="ECO:0000256" key="6">
    <source>
        <dbReference type="SAM" id="Phobius"/>
    </source>
</evidence>
<feature type="transmembrane region" description="Helical" evidence="6">
    <location>
        <begin position="77"/>
        <end position="98"/>
    </location>
</feature>
<keyword evidence="3 6" id="KW-0812">Transmembrane</keyword>
<evidence type="ECO:0000313" key="7">
    <source>
        <dbReference type="EMBL" id="RSU07630.1"/>
    </source>
</evidence>
<dbReference type="PANTHER" id="PTHR43652:SF6">
    <property type="entry name" value="ARGININE REPRESSOR"/>
    <property type="match status" value="1"/>
</dbReference>
<feature type="transmembrane region" description="Helical" evidence="6">
    <location>
        <begin position="389"/>
        <end position="411"/>
    </location>
</feature>
<dbReference type="EMBL" id="NGKA01000038">
    <property type="protein sequence ID" value="RSU07630.1"/>
    <property type="molecule type" value="Genomic_DNA"/>
</dbReference>
<comment type="caution">
    <text evidence="7">The sequence shown here is derived from an EMBL/GenBank/DDBJ whole genome shotgun (WGS) entry which is preliminary data.</text>
</comment>
<dbReference type="Proteomes" id="UP000287605">
    <property type="component" value="Unassembled WGS sequence"/>
</dbReference>
<feature type="transmembrane region" description="Helical" evidence="6">
    <location>
        <begin position="262"/>
        <end position="281"/>
    </location>
</feature>
<evidence type="ECO:0000256" key="1">
    <source>
        <dbReference type="ARBA" id="ARBA00004651"/>
    </source>
</evidence>
<keyword evidence="8" id="KW-1185">Reference proteome</keyword>
<evidence type="ECO:0000256" key="4">
    <source>
        <dbReference type="ARBA" id="ARBA00022989"/>
    </source>
</evidence>
<organism evidence="7 8">
    <name type="scientific">Vagococcus elongatus</name>
    <dbReference type="NCBI Taxonomy" id="180344"/>
    <lineage>
        <taxon>Bacteria</taxon>
        <taxon>Bacillati</taxon>
        <taxon>Bacillota</taxon>
        <taxon>Bacilli</taxon>
        <taxon>Lactobacillales</taxon>
        <taxon>Enterococcaceae</taxon>
        <taxon>Vagococcus</taxon>
    </lineage>
</organism>
<feature type="transmembrane region" description="Helical" evidence="6">
    <location>
        <begin position="119"/>
        <end position="140"/>
    </location>
</feature>